<dbReference type="PROSITE" id="PS50887">
    <property type="entry name" value="GGDEF"/>
    <property type="match status" value="1"/>
</dbReference>
<dbReference type="EC" id="2.7.7.65" evidence="1"/>
<dbReference type="CDD" id="cd01949">
    <property type="entry name" value="GGDEF"/>
    <property type="match status" value="1"/>
</dbReference>
<dbReference type="PANTHER" id="PTHR45138:SF9">
    <property type="entry name" value="DIGUANYLATE CYCLASE DGCM-RELATED"/>
    <property type="match status" value="1"/>
</dbReference>
<organism evidence="5 6">
    <name type="scientific">Accumulibacter regalis</name>
    <dbReference type="NCBI Taxonomy" id="522306"/>
    <lineage>
        <taxon>Bacteria</taxon>
        <taxon>Pseudomonadati</taxon>
        <taxon>Pseudomonadota</taxon>
        <taxon>Betaproteobacteria</taxon>
        <taxon>Candidatus Accumulibacter</taxon>
    </lineage>
</organism>
<keyword evidence="5" id="KW-0808">Transferase</keyword>
<evidence type="ECO:0000259" key="4">
    <source>
        <dbReference type="PROSITE" id="PS50887"/>
    </source>
</evidence>
<dbReference type="NCBIfam" id="TIGR00254">
    <property type="entry name" value="GGDEF"/>
    <property type="match status" value="1"/>
</dbReference>
<dbReference type="GO" id="GO:0052621">
    <property type="term" value="F:diguanylate cyclase activity"/>
    <property type="evidence" value="ECO:0007669"/>
    <property type="project" value="UniProtKB-EC"/>
</dbReference>
<gene>
    <name evidence="5" type="primary">ydaM_2</name>
    <name evidence="5" type="ORF">AW11_00303</name>
</gene>
<evidence type="ECO:0000256" key="2">
    <source>
        <dbReference type="ARBA" id="ARBA00034247"/>
    </source>
</evidence>
<dbReference type="GO" id="GO:1902201">
    <property type="term" value="P:negative regulation of bacterial-type flagellum-dependent cell motility"/>
    <property type="evidence" value="ECO:0007669"/>
    <property type="project" value="TreeGrafter"/>
</dbReference>
<dbReference type="GO" id="GO:0043709">
    <property type="term" value="P:cell adhesion involved in single-species biofilm formation"/>
    <property type="evidence" value="ECO:0007669"/>
    <property type="project" value="TreeGrafter"/>
</dbReference>
<dbReference type="Gene3D" id="3.30.70.270">
    <property type="match status" value="1"/>
</dbReference>
<comment type="catalytic activity">
    <reaction evidence="2">
        <text>2 GTP = 3',3'-c-di-GMP + 2 diphosphate</text>
        <dbReference type="Rhea" id="RHEA:24898"/>
        <dbReference type="ChEBI" id="CHEBI:33019"/>
        <dbReference type="ChEBI" id="CHEBI:37565"/>
        <dbReference type="ChEBI" id="CHEBI:58805"/>
        <dbReference type="EC" id="2.7.7.65"/>
    </reaction>
</comment>
<dbReference type="InterPro" id="IPR029787">
    <property type="entry name" value="Nucleotide_cyclase"/>
</dbReference>
<dbReference type="PANTHER" id="PTHR45138">
    <property type="entry name" value="REGULATORY COMPONENTS OF SENSORY TRANSDUCTION SYSTEM"/>
    <property type="match status" value="1"/>
</dbReference>
<dbReference type="Proteomes" id="UP000022141">
    <property type="component" value="Unassembled WGS sequence"/>
</dbReference>
<dbReference type="SUPFAM" id="SSF55073">
    <property type="entry name" value="Nucleotide cyclase"/>
    <property type="match status" value="1"/>
</dbReference>
<dbReference type="GO" id="GO:0005886">
    <property type="term" value="C:plasma membrane"/>
    <property type="evidence" value="ECO:0007669"/>
    <property type="project" value="TreeGrafter"/>
</dbReference>
<keyword evidence="3" id="KW-0175">Coiled coil</keyword>
<comment type="caution">
    <text evidence="5">The sequence shown here is derived from an EMBL/GenBank/DDBJ whole genome shotgun (WGS) entry which is preliminary data.</text>
</comment>
<dbReference type="EMBL" id="JEMY01000003">
    <property type="protein sequence ID" value="EXI90962.1"/>
    <property type="molecule type" value="Genomic_DNA"/>
</dbReference>
<evidence type="ECO:0000256" key="3">
    <source>
        <dbReference type="SAM" id="Coils"/>
    </source>
</evidence>
<dbReference type="Pfam" id="PF00990">
    <property type="entry name" value="GGDEF"/>
    <property type="match status" value="1"/>
</dbReference>
<sequence length="351" mass="37963">MRYEHTFAQSAEFLRQVVKRMGQQNAGLHPFSYAIWYEYVSGINRDLQIALDARIKSEGKLDDAATCALYYKHVADLDAKTALRIGASVGHLVDQVADSATHAGDQASHYGESLERWGETLQRPATAKGEPPPGLADILRGTREMQKAISDLHERLEESRREGQELRREVARAREEALVDGLTGLANRKGFDLALSACLQKDAPAGPGPCLLMIDLDRFKRLNDAHGHLFGDRVLAGVGEMLRANVKGKDTAARYGGEEFAVILPHTPRGGAVGLAEALRALVAASRIKNGSNNQTLIGNITVSIGIADYVAGESAADLIARADQALYAAKAQGRNRVNLAPRPQPEAVSK</sequence>
<dbReference type="AlphaFoldDB" id="A0A011QNW4"/>
<proteinExistence type="predicted"/>
<reference evidence="5" key="1">
    <citation type="submission" date="2014-02" db="EMBL/GenBank/DDBJ databases">
        <title>Expanding our view of genomic diversity in Candidatus Accumulibacter clades.</title>
        <authorList>
            <person name="Skennerton C.T."/>
            <person name="Barr J.J."/>
            <person name="Slater F.R."/>
            <person name="Bond P.L."/>
            <person name="Tyson G.W."/>
        </authorList>
    </citation>
    <scope>NUCLEOTIDE SEQUENCE [LARGE SCALE GENOMIC DNA]</scope>
</reference>
<dbReference type="SMART" id="SM00267">
    <property type="entry name" value="GGDEF"/>
    <property type="match status" value="1"/>
</dbReference>
<dbReference type="PATRIC" id="fig|1454004.3.peg.312"/>
<dbReference type="InterPro" id="IPR000160">
    <property type="entry name" value="GGDEF_dom"/>
</dbReference>
<evidence type="ECO:0000313" key="6">
    <source>
        <dbReference type="Proteomes" id="UP000022141"/>
    </source>
</evidence>
<evidence type="ECO:0000313" key="5">
    <source>
        <dbReference type="EMBL" id="EXI90962.1"/>
    </source>
</evidence>
<accession>A0A011QNW4</accession>
<dbReference type="STRING" id="1454004.AW11_00303"/>
<evidence type="ECO:0000256" key="1">
    <source>
        <dbReference type="ARBA" id="ARBA00012528"/>
    </source>
</evidence>
<keyword evidence="5" id="KW-0548">Nucleotidyltransferase</keyword>
<name>A0A011QNW4_ACCRE</name>
<feature type="coiled-coil region" evidence="3">
    <location>
        <begin position="142"/>
        <end position="176"/>
    </location>
</feature>
<feature type="domain" description="GGDEF" evidence="4">
    <location>
        <begin position="207"/>
        <end position="343"/>
    </location>
</feature>
<dbReference type="InterPro" id="IPR043128">
    <property type="entry name" value="Rev_trsase/Diguanyl_cyclase"/>
</dbReference>
<protein>
    <recommendedName>
        <fullName evidence="1">diguanylate cyclase</fullName>
        <ecNumber evidence="1">2.7.7.65</ecNumber>
    </recommendedName>
</protein>
<keyword evidence="6" id="KW-1185">Reference proteome</keyword>
<dbReference type="FunFam" id="3.30.70.270:FF:000001">
    <property type="entry name" value="Diguanylate cyclase domain protein"/>
    <property type="match status" value="1"/>
</dbReference>
<dbReference type="eggNOG" id="COG3706">
    <property type="taxonomic scope" value="Bacteria"/>
</dbReference>
<dbReference type="InterPro" id="IPR050469">
    <property type="entry name" value="Diguanylate_Cyclase"/>
</dbReference>